<dbReference type="InterPro" id="IPR032675">
    <property type="entry name" value="LRR_dom_sf"/>
</dbReference>
<dbReference type="InterPro" id="IPR055357">
    <property type="entry name" value="LRR_At1g61320_AtMIF1"/>
</dbReference>
<name>A0A835B9X8_9POAL</name>
<dbReference type="Pfam" id="PF00646">
    <property type="entry name" value="F-box"/>
    <property type="match status" value="1"/>
</dbReference>
<dbReference type="PANTHER" id="PTHR34145:SF61">
    <property type="entry name" value="OS07G0161500 PROTEIN"/>
    <property type="match status" value="1"/>
</dbReference>
<proteinExistence type="predicted"/>
<keyword evidence="5" id="KW-1185">Reference proteome</keyword>
<evidence type="ECO:0008006" key="6">
    <source>
        <dbReference type="Google" id="ProtNLM"/>
    </source>
</evidence>
<accession>A0A835B9X8</accession>
<feature type="domain" description="At1g61320/AtMIF1 LRR" evidence="3">
    <location>
        <begin position="77"/>
        <end position="442"/>
    </location>
</feature>
<sequence>MLFVSLSLMPLQNVLSSIVSRLSLRYAIRTSVLSRQWKHLWCDHPNLRFHLYMLERRRSRGSAPVTEHDLIALVNRVLQQHSGTGIDLLKVSCALHSEHPHHIDRWVKFAIVSKAERLVLRLSKYTKAYLSAIGCPAGRPERYSFPCHIFGASKDDGSYLRCLQLSSVSLNLPAQGFNGFPNLTKLTMLDVKITDEHLECLLSKCSLLEFLGIACCRTLTTLRAICPLNRLKHLKLQDCRSVKHIEMNCGLITLEYSGPMIPLQFATTSSLRNVHINLFDINSTLRIFRRLSMSSDNIAALDYITTGFPSTLQHLETLKLSNDEYKRTTSPVRLVDFIYLRHLRLELNIFGGWETDALDYAYLLDCAPSLEKLELHMWMQQCGHVPYREEHGELRSLPWHPHTHLKSIHITGFFGHKDQVELALHILRCSTMLEAMKIDCRVTIMPEDNHSVIYKTREYLDGYLVATAFVQAADQNNVVEVLGARKVFFTATDGSERFYFVS</sequence>
<evidence type="ECO:0000259" key="2">
    <source>
        <dbReference type="Pfam" id="PF00646"/>
    </source>
</evidence>
<dbReference type="Proteomes" id="UP000636709">
    <property type="component" value="Unassembled WGS sequence"/>
</dbReference>
<dbReference type="OrthoDB" id="613853at2759"/>
<dbReference type="AlphaFoldDB" id="A0A835B9X8"/>
<reference evidence="4" key="1">
    <citation type="submission" date="2020-07" db="EMBL/GenBank/DDBJ databases">
        <title>Genome sequence and genetic diversity analysis of an under-domesticated orphan crop, white fonio (Digitaria exilis).</title>
        <authorList>
            <person name="Bennetzen J.L."/>
            <person name="Chen S."/>
            <person name="Ma X."/>
            <person name="Wang X."/>
            <person name="Yssel A.E.J."/>
            <person name="Chaluvadi S.R."/>
            <person name="Johnson M."/>
            <person name="Gangashetty P."/>
            <person name="Hamidou F."/>
            <person name="Sanogo M.D."/>
            <person name="Zwaenepoel A."/>
            <person name="Wallace J."/>
            <person name="Van De Peer Y."/>
            <person name="Van Deynze A."/>
        </authorList>
    </citation>
    <scope>NUCLEOTIDE SEQUENCE</scope>
    <source>
        <tissue evidence="4">Leaves</tissue>
    </source>
</reference>
<dbReference type="EMBL" id="JACEFO010001963">
    <property type="protein sequence ID" value="KAF8691769.1"/>
    <property type="molecule type" value="Genomic_DNA"/>
</dbReference>
<organism evidence="4 5">
    <name type="scientific">Digitaria exilis</name>
    <dbReference type="NCBI Taxonomy" id="1010633"/>
    <lineage>
        <taxon>Eukaryota</taxon>
        <taxon>Viridiplantae</taxon>
        <taxon>Streptophyta</taxon>
        <taxon>Embryophyta</taxon>
        <taxon>Tracheophyta</taxon>
        <taxon>Spermatophyta</taxon>
        <taxon>Magnoliopsida</taxon>
        <taxon>Liliopsida</taxon>
        <taxon>Poales</taxon>
        <taxon>Poaceae</taxon>
        <taxon>PACMAD clade</taxon>
        <taxon>Panicoideae</taxon>
        <taxon>Panicodae</taxon>
        <taxon>Paniceae</taxon>
        <taxon>Anthephorinae</taxon>
        <taxon>Digitaria</taxon>
    </lineage>
</organism>
<evidence type="ECO:0000256" key="1">
    <source>
        <dbReference type="SAM" id="SignalP"/>
    </source>
</evidence>
<dbReference type="SUPFAM" id="SSF81383">
    <property type="entry name" value="F-box domain"/>
    <property type="match status" value="1"/>
</dbReference>
<dbReference type="InterPro" id="IPR036047">
    <property type="entry name" value="F-box-like_dom_sf"/>
</dbReference>
<protein>
    <recommendedName>
        <fullName evidence="6">F-box domain-containing protein</fullName>
    </recommendedName>
</protein>
<evidence type="ECO:0000259" key="3">
    <source>
        <dbReference type="Pfam" id="PF23622"/>
    </source>
</evidence>
<dbReference type="PANTHER" id="PTHR34145">
    <property type="entry name" value="OS02G0105600 PROTEIN"/>
    <property type="match status" value="1"/>
</dbReference>
<evidence type="ECO:0000313" key="4">
    <source>
        <dbReference type="EMBL" id="KAF8691769.1"/>
    </source>
</evidence>
<comment type="caution">
    <text evidence="4">The sequence shown here is derived from an EMBL/GenBank/DDBJ whole genome shotgun (WGS) entry which is preliminary data.</text>
</comment>
<feature type="signal peptide" evidence="1">
    <location>
        <begin position="1"/>
        <end position="16"/>
    </location>
</feature>
<feature type="domain" description="F-box" evidence="2">
    <location>
        <begin position="13"/>
        <end position="47"/>
    </location>
</feature>
<gene>
    <name evidence="4" type="ORF">HU200_040164</name>
</gene>
<keyword evidence="1" id="KW-0732">Signal</keyword>
<dbReference type="InterPro" id="IPR001810">
    <property type="entry name" value="F-box_dom"/>
</dbReference>
<dbReference type="Gene3D" id="3.80.10.10">
    <property type="entry name" value="Ribonuclease Inhibitor"/>
    <property type="match status" value="1"/>
</dbReference>
<evidence type="ECO:0000313" key="5">
    <source>
        <dbReference type="Proteomes" id="UP000636709"/>
    </source>
</evidence>
<dbReference type="InterPro" id="IPR053772">
    <property type="entry name" value="At1g61320/At1g61330-like"/>
</dbReference>
<dbReference type="SUPFAM" id="SSF52047">
    <property type="entry name" value="RNI-like"/>
    <property type="match status" value="1"/>
</dbReference>
<dbReference type="Pfam" id="PF23622">
    <property type="entry name" value="LRR_At1g61320_AtMIF1"/>
    <property type="match status" value="1"/>
</dbReference>
<feature type="chain" id="PRO_5032997896" description="F-box domain-containing protein" evidence="1">
    <location>
        <begin position="17"/>
        <end position="502"/>
    </location>
</feature>